<sequence length="160" mass="18230">MRPLSIALMAFMTLTLFSGILLGLRIPVLLPSLCRCQAKIKAKLLHQAFIYIHTMFGVIALILTIIHINDHNGFTNISKKDLLNAGYWGFLAQIGLSVTGVMLLIILLPCRRCCKCCYRPLSYKINFRIHAILSLIMAFSIYYFHVLEHQLPRPPKKSQM</sequence>
<organism evidence="2 3">
    <name type="scientific">Giardia muris</name>
    <dbReference type="NCBI Taxonomy" id="5742"/>
    <lineage>
        <taxon>Eukaryota</taxon>
        <taxon>Metamonada</taxon>
        <taxon>Diplomonadida</taxon>
        <taxon>Hexamitidae</taxon>
        <taxon>Giardiinae</taxon>
        <taxon>Giardia</taxon>
    </lineage>
</organism>
<feature type="transmembrane region" description="Helical" evidence="1">
    <location>
        <begin position="88"/>
        <end position="108"/>
    </location>
</feature>
<dbReference type="EMBL" id="VDLU01000001">
    <property type="protein sequence ID" value="TNJ29269.1"/>
    <property type="molecule type" value="Genomic_DNA"/>
</dbReference>
<protein>
    <recommendedName>
        <fullName evidence="4">Cytochrome b561 domain-containing protein</fullName>
    </recommendedName>
</protein>
<dbReference type="VEuPathDB" id="GiardiaDB:GMRT_14492"/>
<feature type="transmembrane region" description="Helical" evidence="1">
    <location>
        <begin position="6"/>
        <end position="28"/>
    </location>
</feature>
<gene>
    <name evidence="2" type="ORF">GMRT_14492</name>
</gene>
<feature type="transmembrane region" description="Helical" evidence="1">
    <location>
        <begin position="129"/>
        <end position="147"/>
    </location>
</feature>
<keyword evidence="1" id="KW-1133">Transmembrane helix</keyword>
<evidence type="ECO:0000313" key="3">
    <source>
        <dbReference type="Proteomes" id="UP000315496"/>
    </source>
</evidence>
<proteinExistence type="predicted"/>
<accession>A0A4Z1T9T4</accession>
<comment type="caution">
    <text evidence="2">The sequence shown here is derived from an EMBL/GenBank/DDBJ whole genome shotgun (WGS) entry which is preliminary data.</text>
</comment>
<keyword evidence="1" id="KW-0472">Membrane</keyword>
<keyword evidence="1" id="KW-0812">Transmembrane</keyword>
<keyword evidence="3" id="KW-1185">Reference proteome</keyword>
<name>A0A4Z1T9T4_GIAMU</name>
<reference evidence="2 3" key="1">
    <citation type="submission" date="2019-05" db="EMBL/GenBank/DDBJ databases">
        <title>The compact genome of Giardia muris reveals important steps in the evolution of intestinal protozoan parasites.</title>
        <authorList>
            <person name="Xu F."/>
            <person name="Jimenez-Gonzalez A."/>
            <person name="Einarsson E."/>
            <person name="Astvaldsson A."/>
            <person name="Peirasmaki D."/>
            <person name="Eckmann L."/>
            <person name="Andersson J.O."/>
            <person name="Svard S.G."/>
            <person name="Jerlstrom-Hultqvist J."/>
        </authorList>
    </citation>
    <scope>NUCLEOTIDE SEQUENCE [LARGE SCALE GENOMIC DNA]</scope>
    <source>
        <strain evidence="2 3">Roberts-Thomson</strain>
    </source>
</reference>
<evidence type="ECO:0000313" key="2">
    <source>
        <dbReference type="EMBL" id="TNJ29269.1"/>
    </source>
</evidence>
<feature type="transmembrane region" description="Helical" evidence="1">
    <location>
        <begin position="48"/>
        <end position="68"/>
    </location>
</feature>
<dbReference type="Proteomes" id="UP000315496">
    <property type="component" value="Chromosome 1"/>
</dbReference>
<evidence type="ECO:0000256" key="1">
    <source>
        <dbReference type="SAM" id="Phobius"/>
    </source>
</evidence>
<dbReference type="AlphaFoldDB" id="A0A4Z1T9T4"/>
<evidence type="ECO:0008006" key="4">
    <source>
        <dbReference type="Google" id="ProtNLM"/>
    </source>
</evidence>